<dbReference type="Proteomes" id="UP000199520">
    <property type="component" value="Unassembled WGS sequence"/>
</dbReference>
<accession>A0A1I4MZ78</accession>
<dbReference type="PANTHER" id="PTHR37418">
    <property type="entry name" value="3-KETO-5-AMINOHEXANOATE CLEAVAGE ENZYME-RELATED"/>
    <property type="match status" value="1"/>
</dbReference>
<dbReference type="InterPro" id="IPR008567">
    <property type="entry name" value="BKACE"/>
</dbReference>
<dbReference type="OrthoDB" id="63399at2"/>
<dbReference type="RefSeq" id="WP_090940691.1">
    <property type="nucleotide sequence ID" value="NZ_FOTS01000039.1"/>
</dbReference>
<name>A0A1I4MZ78_9FIRM</name>
<keyword evidence="3" id="KW-0479">Metal-binding</keyword>
<keyword evidence="6" id="KW-1185">Reference proteome</keyword>
<evidence type="ECO:0000313" key="5">
    <source>
        <dbReference type="EMBL" id="SFM08270.1"/>
    </source>
</evidence>
<sequence>MEKLIITIAPTGNVPTKKMTPHVPITPEEIAQDIMECYEAGAAVAHVHVRDEEGMPTSDTKRFAEIFEHLEKKACPIIKQISTGARGGKSAEERGASLVLKPQSASLSTGSSNFPTAVNANEPLLINYLAASMLENGIKAEIEVFDVAMIHNAVQLQKSGLIQGPLLFNLVLGVKGSLPATAKNLFFLVESLPPDAIWSVSIIGSNHVNLSMIAMALGGHVRVGIEDNIYYSKNVLATNRTLVERISSIANAMGREIASPLDVMRIWKLN</sequence>
<protein>
    <submittedName>
        <fullName evidence="5">3-keto-5-aminohexanoate cleavage enzyme</fullName>
    </submittedName>
</protein>
<comment type="cofactor">
    <cofactor evidence="1">
        <name>Zn(2+)</name>
        <dbReference type="ChEBI" id="CHEBI:29105"/>
    </cofactor>
</comment>
<dbReference type="GO" id="GO:0046872">
    <property type="term" value="F:metal ion binding"/>
    <property type="evidence" value="ECO:0007669"/>
    <property type="project" value="UniProtKB-KW"/>
</dbReference>
<dbReference type="Pfam" id="PF05853">
    <property type="entry name" value="BKACE"/>
    <property type="match status" value="1"/>
</dbReference>
<proteinExistence type="predicted"/>
<evidence type="ECO:0000256" key="2">
    <source>
        <dbReference type="ARBA" id="ARBA00022679"/>
    </source>
</evidence>
<keyword evidence="4" id="KW-0862">Zinc</keyword>
<dbReference type="STRING" id="1123291.SAMN04490355_103939"/>
<evidence type="ECO:0000256" key="1">
    <source>
        <dbReference type="ARBA" id="ARBA00001947"/>
    </source>
</evidence>
<dbReference type="InterPro" id="IPR013785">
    <property type="entry name" value="Aldolase_TIM"/>
</dbReference>
<evidence type="ECO:0000256" key="3">
    <source>
        <dbReference type="ARBA" id="ARBA00022723"/>
    </source>
</evidence>
<dbReference type="EMBL" id="FOTS01000039">
    <property type="protein sequence ID" value="SFM08270.1"/>
    <property type="molecule type" value="Genomic_DNA"/>
</dbReference>
<reference evidence="6" key="1">
    <citation type="submission" date="2016-10" db="EMBL/GenBank/DDBJ databases">
        <authorList>
            <person name="Varghese N."/>
            <person name="Submissions S."/>
        </authorList>
    </citation>
    <scope>NUCLEOTIDE SEQUENCE [LARGE SCALE GENOMIC DNA]</scope>
    <source>
        <strain evidence="6">DSM 13327</strain>
    </source>
</reference>
<evidence type="ECO:0000256" key="4">
    <source>
        <dbReference type="ARBA" id="ARBA00022833"/>
    </source>
</evidence>
<keyword evidence="2" id="KW-0808">Transferase</keyword>
<organism evidence="5 6">
    <name type="scientific">Pelosinus propionicus DSM 13327</name>
    <dbReference type="NCBI Taxonomy" id="1123291"/>
    <lineage>
        <taxon>Bacteria</taxon>
        <taxon>Bacillati</taxon>
        <taxon>Bacillota</taxon>
        <taxon>Negativicutes</taxon>
        <taxon>Selenomonadales</taxon>
        <taxon>Sporomusaceae</taxon>
        <taxon>Pelosinus</taxon>
    </lineage>
</organism>
<dbReference type="Gene3D" id="3.20.20.70">
    <property type="entry name" value="Aldolase class I"/>
    <property type="match status" value="1"/>
</dbReference>
<dbReference type="PANTHER" id="PTHR37418:SF2">
    <property type="entry name" value="3-KETO-5-AMINOHEXANOATE CLEAVAGE ENZYME"/>
    <property type="match status" value="1"/>
</dbReference>
<dbReference type="AlphaFoldDB" id="A0A1I4MZ78"/>
<dbReference type="GO" id="GO:0043720">
    <property type="term" value="F:3-keto-5-aminohexanoate cleavage activity"/>
    <property type="evidence" value="ECO:0007669"/>
    <property type="project" value="InterPro"/>
</dbReference>
<evidence type="ECO:0000313" key="6">
    <source>
        <dbReference type="Proteomes" id="UP000199520"/>
    </source>
</evidence>
<gene>
    <name evidence="5" type="ORF">SAMN04490355_103939</name>
</gene>